<keyword evidence="2" id="KW-1185">Reference proteome</keyword>
<evidence type="ECO:0000313" key="1">
    <source>
        <dbReference type="EMBL" id="KAF0745519.1"/>
    </source>
</evidence>
<dbReference type="Proteomes" id="UP000478052">
    <property type="component" value="Unassembled WGS sequence"/>
</dbReference>
<dbReference type="AlphaFoldDB" id="A0A6G0XY67"/>
<organism evidence="1 2">
    <name type="scientific">Aphis craccivora</name>
    <name type="common">Cowpea aphid</name>
    <dbReference type="NCBI Taxonomy" id="307492"/>
    <lineage>
        <taxon>Eukaryota</taxon>
        <taxon>Metazoa</taxon>
        <taxon>Ecdysozoa</taxon>
        <taxon>Arthropoda</taxon>
        <taxon>Hexapoda</taxon>
        <taxon>Insecta</taxon>
        <taxon>Pterygota</taxon>
        <taxon>Neoptera</taxon>
        <taxon>Paraneoptera</taxon>
        <taxon>Hemiptera</taxon>
        <taxon>Sternorrhyncha</taxon>
        <taxon>Aphidomorpha</taxon>
        <taxon>Aphidoidea</taxon>
        <taxon>Aphididae</taxon>
        <taxon>Aphidini</taxon>
        <taxon>Aphis</taxon>
        <taxon>Aphis</taxon>
    </lineage>
</organism>
<dbReference type="OrthoDB" id="1750591at2759"/>
<sequence>MSHYKSVDAWMELKTRISKGKSINQLVATIIERKKNHWKNNFINNSLMPFGVQQMSYTLKGNGNFFGIIEILEKFDPIMEEHLRLIKDEELVCII</sequence>
<comment type="caution">
    <text evidence="1">The sequence shown here is derived from an EMBL/GenBank/DDBJ whole genome shotgun (WGS) entry which is preliminary data.</text>
</comment>
<proteinExistence type="predicted"/>
<dbReference type="EMBL" id="VUJU01007458">
    <property type="protein sequence ID" value="KAF0745519.1"/>
    <property type="molecule type" value="Genomic_DNA"/>
</dbReference>
<reference evidence="1 2" key="1">
    <citation type="submission" date="2019-08" db="EMBL/GenBank/DDBJ databases">
        <title>Whole genome of Aphis craccivora.</title>
        <authorList>
            <person name="Voronova N.V."/>
            <person name="Shulinski R.S."/>
            <person name="Bandarenka Y.V."/>
            <person name="Zhorov D.G."/>
            <person name="Warner D."/>
        </authorList>
    </citation>
    <scope>NUCLEOTIDE SEQUENCE [LARGE SCALE GENOMIC DNA]</scope>
    <source>
        <strain evidence="1">180601</strain>
        <tissue evidence="1">Whole Body</tissue>
    </source>
</reference>
<evidence type="ECO:0000313" key="2">
    <source>
        <dbReference type="Proteomes" id="UP000478052"/>
    </source>
</evidence>
<protein>
    <submittedName>
        <fullName evidence="1">Zinc finger MYM-type protein 1-like</fullName>
    </submittedName>
</protein>
<name>A0A6G0XY67_APHCR</name>
<gene>
    <name evidence="1" type="ORF">FWK35_00022368</name>
</gene>
<accession>A0A6G0XY67</accession>